<evidence type="ECO:0000313" key="2">
    <source>
        <dbReference type="Proteomes" id="UP000178558"/>
    </source>
</evidence>
<comment type="caution">
    <text evidence="1">The sequence shown here is derived from an EMBL/GenBank/DDBJ whole genome shotgun (WGS) entry which is preliminary data.</text>
</comment>
<accession>A0A1F7J2Q8</accession>
<dbReference type="Proteomes" id="UP000178558">
    <property type="component" value="Unassembled WGS sequence"/>
</dbReference>
<sequence length="242" mass="27029">MGLSQIRERLRVNPKLFYAGDVTFNNVDLDGVPTGGYSVQTVDIIVAPKKPLFDPKKLNKFMRRLLPEMPPYMSDGARYNGGTYGLSLGRMTYQEHLGTWTFKADQTVTVENEDELKDSGLTVGDATITKAEDLSRRIWVRVYPDPVSATIVHGNLASTAQRLEGKRDGTPEEPLMQFWINPLELIILSKSQEENPKKVARVLERAAEEYGVTELAKLVNPTQNVDMALDMAASEIMRQVAA</sequence>
<gene>
    <name evidence="1" type="ORF">A3B50_03875</name>
</gene>
<name>A0A1F7J2Q8_9BACT</name>
<reference evidence="1 2" key="1">
    <citation type="journal article" date="2016" name="Nat. Commun.">
        <title>Thousands of microbial genomes shed light on interconnected biogeochemical processes in an aquifer system.</title>
        <authorList>
            <person name="Anantharaman K."/>
            <person name="Brown C.T."/>
            <person name="Hug L.A."/>
            <person name="Sharon I."/>
            <person name="Castelle C.J."/>
            <person name="Probst A.J."/>
            <person name="Thomas B.C."/>
            <person name="Singh A."/>
            <person name="Wilkins M.J."/>
            <person name="Karaoz U."/>
            <person name="Brodie E.L."/>
            <person name="Williams K.H."/>
            <person name="Hubbard S.S."/>
            <person name="Banfield J.F."/>
        </authorList>
    </citation>
    <scope>NUCLEOTIDE SEQUENCE [LARGE SCALE GENOMIC DNA]</scope>
</reference>
<proteinExistence type="predicted"/>
<dbReference type="EMBL" id="MGAQ01000024">
    <property type="protein sequence ID" value="OGK49894.1"/>
    <property type="molecule type" value="Genomic_DNA"/>
</dbReference>
<evidence type="ECO:0000313" key="1">
    <source>
        <dbReference type="EMBL" id="OGK49894.1"/>
    </source>
</evidence>
<protein>
    <submittedName>
        <fullName evidence="1">Uncharacterized protein</fullName>
    </submittedName>
</protein>
<organism evidence="1 2">
    <name type="scientific">Candidatus Roizmanbacteria bacterium RIFCSPLOWO2_01_FULL_40_42</name>
    <dbReference type="NCBI Taxonomy" id="1802066"/>
    <lineage>
        <taxon>Bacteria</taxon>
        <taxon>Candidatus Roizmaniibacteriota</taxon>
    </lineage>
</organism>
<dbReference type="AlphaFoldDB" id="A0A1F7J2Q8"/>